<dbReference type="EMBL" id="QGMK01000275">
    <property type="protein sequence ID" value="TVY82789.1"/>
    <property type="molecule type" value="Genomic_DNA"/>
</dbReference>
<dbReference type="OrthoDB" id="438440at2759"/>
<dbReference type="Gene3D" id="3.40.50.1820">
    <property type="entry name" value="alpha/beta hydrolase"/>
    <property type="match status" value="1"/>
</dbReference>
<keyword evidence="4" id="KW-1185">Reference proteome</keyword>
<organism evidence="3 4">
    <name type="scientific">Lachnellula suecica</name>
    <dbReference type="NCBI Taxonomy" id="602035"/>
    <lineage>
        <taxon>Eukaryota</taxon>
        <taxon>Fungi</taxon>
        <taxon>Dikarya</taxon>
        <taxon>Ascomycota</taxon>
        <taxon>Pezizomycotina</taxon>
        <taxon>Leotiomycetes</taxon>
        <taxon>Helotiales</taxon>
        <taxon>Lachnaceae</taxon>
        <taxon>Lachnellula</taxon>
    </lineage>
</organism>
<accession>A0A8T9CAH9</accession>
<evidence type="ECO:0000313" key="3">
    <source>
        <dbReference type="EMBL" id="TVY82789.1"/>
    </source>
</evidence>
<proteinExistence type="predicted"/>
<dbReference type="InterPro" id="IPR002921">
    <property type="entry name" value="Fungal_lipase-type"/>
</dbReference>
<feature type="compositionally biased region" description="Low complexity" evidence="1">
    <location>
        <begin position="120"/>
        <end position="131"/>
    </location>
</feature>
<dbReference type="Pfam" id="PF01764">
    <property type="entry name" value="Lipase_3"/>
    <property type="match status" value="1"/>
</dbReference>
<dbReference type="SUPFAM" id="SSF53474">
    <property type="entry name" value="alpha/beta-Hydrolases"/>
    <property type="match status" value="1"/>
</dbReference>
<feature type="region of interest" description="Disordered" evidence="1">
    <location>
        <begin position="1"/>
        <end position="41"/>
    </location>
</feature>
<name>A0A8T9CAH9_9HELO</name>
<feature type="region of interest" description="Disordered" evidence="1">
    <location>
        <begin position="216"/>
        <end position="236"/>
    </location>
</feature>
<feature type="domain" description="Fungal lipase-type" evidence="2">
    <location>
        <begin position="318"/>
        <end position="458"/>
    </location>
</feature>
<dbReference type="GO" id="GO:0006629">
    <property type="term" value="P:lipid metabolic process"/>
    <property type="evidence" value="ECO:0007669"/>
    <property type="project" value="InterPro"/>
</dbReference>
<dbReference type="PANTHER" id="PTHR46023:SF6">
    <property type="entry name" value="LIPASE CLASS 3 FAMILY PROTEIN"/>
    <property type="match status" value="1"/>
</dbReference>
<dbReference type="Proteomes" id="UP000469558">
    <property type="component" value="Unassembled WGS sequence"/>
</dbReference>
<feature type="compositionally biased region" description="Basic and acidic residues" evidence="1">
    <location>
        <begin position="84"/>
        <end position="110"/>
    </location>
</feature>
<protein>
    <recommendedName>
        <fullName evidence="2">Fungal lipase-type domain-containing protein</fullName>
    </recommendedName>
</protein>
<dbReference type="AlphaFoldDB" id="A0A8T9CAH9"/>
<sequence>MPRGAYKAGTYGKPAKAVQVNTPAPTRDPVPAMATKPTRTNSWASIRSATFLSRNSSETKLAVPDQSLPIREISPQRNEIADSQTRKPDLLMESEPVRRDLKYDEGRHEISSSLPHDLNPSVRPTSSRTSSANLSGEEAASDADLDTFEELTIEVTQSSASSLYSRDSASIYSRDSASIYSSATSIYSFDGSSEPIAEETEGSLNSHLQAPTQYQQRIRKGTTRRPQPEAQDAASREASSLARKAALFKNSRLPPKLPFFNASLPTWSMACRAAQASLDCYDSQSLIRRGTYTPANSSKDIKAMILDDQLIDDTRLLIVSIRGSQLKSLSDWAVNKAAKPASPAGFLDDEDNECHAGFLQVAKAMVDQVAAQLQQHPASSERPSLLFTGHSAGGAVAAMLYCHMLSTSVNSNLTGLANQFSSINCMTFGAPPLSLTPLRKPDHGSGVFLSFANEGDPILRLSDAAYMKSLAKLMTVSPPASATATKVKVVRRSRGTSVIRETVSGAPPAPWGELPLWPTPAPPLTNAGDVILLRDKENGSASASLVTSEELREVIFGDLAQHTTDMYITRVKDLALAAMMGRV</sequence>
<reference evidence="3 4" key="1">
    <citation type="submission" date="2018-05" db="EMBL/GenBank/DDBJ databases">
        <title>Genome sequencing and assembly of the regulated plant pathogen Lachnellula willkommii and related sister species for the development of diagnostic species identification markers.</title>
        <authorList>
            <person name="Giroux E."/>
            <person name="Bilodeau G."/>
        </authorList>
    </citation>
    <scope>NUCLEOTIDE SEQUENCE [LARGE SCALE GENOMIC DNA]</scope>
    <source>
        <strain evidence="3 4">CBS 268.59</strain>
    </source>
</reference>
<evidence type="ECO:0000256" key="1">
    <source>
        <dbReference type="SAM" id="MobiDB-lite"/>
    </source>
</evidence>
<gene>
    <name evidence="3" type="ORF">LSUE1_G002250</name>
</gene>
<dbReference type="PANTHER" id="PTHR46023">
    <property type="entry name" value="LIPASE CLASS 3 PROTEIN-LIKE"/>
    <property type="match status" value="1"/>
</dbReference>
<evidence type="ECO:0000259" key="2">
    <source>
        <dbReference type="Pfam" id="PF01764"/>
    </source>
</evidence>
<feature type="region of interest" description="Disordered" evidence="1">
    <location>
        <begin position="73"/>
        <end position="145"/>
    </location>
</feature>
<dbReference type="InterPro" id="IPR029058">
    <property type="entry name" value="AB_hydrolase_fold"/>
</dbReference>
<comment type="caution">
    <text evidence="3">The sequence shown here is derived from an EMBL/GenBank/DDBJ whole genome shotgun (WGS) entry which is preliminary data.</text>
</comment>
<evidence type="ECO:0000313" key="4">
    <source>
        <dbReference type="Proteomes" id="UP000469558"/>
    </source>
</evidence>